<dbReference type="SMART" id="SM00450">
    <property type="entry name" value="RHOD"/>
    <property type="match status" value="2"/>
</dbReference>
<dbReference type="CDD" id="cd01449">
    <property type="entry name" value="TST_Repeat_2"/>
    <property type="match status" value="1"/>
</dbReference>
<feature type="domain" description="Rhodanese" evidence="3">
    <location>
        <begin position="169"/>
        <end position="281"/>
    </location>
</feature>
<dbReference type="PANTHER" id="PTHR11364:SF27">
    <property type="entry name" value="SULFURTRANSFERASE"/>
    <property type="match status" value="1"/>
</dbReference>
<evidence type="ECO:0000256" key="2">
    <source>
        <dbReference type="ARBA" id="ARBA00022737"/>
    </source>
</evidence>
<dbReference type="SUPFAM" id="SSF52821">
    <property type="entry name" value="Rhodanese/Cell cycle control phosphatase"/>
    <property type="match status" value="2"/>
</dbReference>
<dbReference type="Pfam" id="PF00581">
    <property type="entry name" value="Rhodanese"/>
    <property type="match status" value="2"/>
</dbReference>
<evidence type="ECO:0000313" key="4">
    <source>
        <dbReference type="EMBL" id="TZF86609.1"/>
    </source>
</evidence>
<keyword evidence="5" id="KW-1185">Reference proteome</keyword>
<sequence length="283" mass="30057">MTWTTLVDADSLATAICSPQPGKLAIVDTRVDLADRAAGPRLFAESHIPGAVRADLETDLSGPHFAGAGRHPWPGDDRFAITLGRLGITPEHQVVVYDDAQGALAAARLWFMLKSWGHEAVAVLDGGWSAWRASGRAVEQGESRIVDVGPYAGAFDPSRLLQTADIADLGGRGFIIDARAADRFRGDVEPIDRKAGHIPGALNRPFALNLDAGRFKPAGRLREEFDALLGGRAPDAAIASCGSGVTACHHLLAMEHAGLRGARLYTGSWSGWIEDDARPVETG</sequence>
<protein>
    <submittedName>
        <fullName evidence="4">Sulfurtransferase</fullName>
    </submittedName>
</protein>
<dbReference type="Proteomes" id="UP000323164">
    <property type="component" value="Unassembled WGS sequence"/>
</dbReference>
<evidence type="ECO:0000256" key="1">
    <source>
        <dbReference type="ARBA" id="ARBA00022679"/>
    </source>
</evidence>
<dbReference type="RefSeq" id="WP_149353603.1">
    <property type="nucleotide sequence ID" value="NZ_VTRV01000166.1"/>
</dbReference>
<dbReference type="PANTHER" id="PTHR11364">
    <property type="entry name" value="THIOSULFATE SULFERTANSFERASE"/>
    <property type="match status" value="1"/>
</dbReference>
<dbReference type="CDD" id="cd01448">
    <property type="entry name" value="TST_Repeat_1"/>
    <property type="match status" value="1"/>
</dbReference>
<feature type="domain" description="Rhodanese" evidence="3">
    <location>
        <begin position="20"/>
        <end position="140"/>
    </location>
</feature>
<dbReference type="OrthoDB" id="9781034at2"/>
<dbReference type="AlphaFoldDB" id="A0A5D8YW12"/>
<dbReference type="GO" id="GO:0004792">
    <property type="term" value="F:thiosulfate-cyanide sulfurtransferase activity"/>
    <property type="evidence" value="ECO:0007669"/>
    <property type="project" value="TreeGrafter"/>
</dbReference>
<evidence type="ECO:0000313" key="5">
    <source>
        <dbReference type="Proteomes" id="UP000323164"/>
    </source>
</evidence>
<dbReference type="InterPro" id="IPR045078">
    <property type="entry name" value="TST/MPST-like"/>
</dbReference>
<gene>
    <name evidence="4" type="ORF">FW784_12140</name>
</gene>
<dbReference type="InterPro" id="IPR001763">
    <property type="entry name" value="Rhodanese-like_dom"/>
</dbReference>
<reference evidence="4 5" key="1">
    <citation type="submission" date="2019-08" db="EMBL/GenBank/DDBJ databases">
        <title>Draft genome sequence of Lysobacter sp. UKS-15.</title>
        <authorList>
            <person name="Im W.-T."/>
        </authorList>
    </citation>
    <scope>NUCLEOTIDE SEQUENCE [LARGE SCALE GENOMIC DNA]</scope>
    <source>
        <strain evidence="4 5">UKS-15</strain>
    </source>
</reference>
<dbReference type="PROSITE" id="PS50206">
    <property type="entry name" value="RHODANESE_3"/>
    <property type="match status" value="2"/>
</dbReference>
<dbReference type="EMBL" id="VTRV01000166">
    <property type="protein sequence ID" value="TZF86609.1"/>
    <property type="molecule type" value="Genomic_DNA"/>
</dbReference>
<keyword evidence="2" id="KW-0677">Repeat</keyword>
<keyword evidence="1 4" id="KW-0808">Transferase</keyword>
<name>A0A5D8YW12_9GAMM</name>
<dbReference type="InterPro" id="IPR036873">
    <property type="entry name" value="Rhodanese-like_dom_sf"/>
</dbReference>
<evidence type="ECO:0000259" key="3">
    <source>
        <dbReference type="PROSITE" id="PS50206"/>
    </source>
</evidence>
<dbReference type="Gene3D" id="3.40.250.10">
    <property type="entry name" value="Rhodanese-like domain"/>
    <property type="match status" value="2"/>
</dbReference>
<comment type="caution">
    <text evidence="4">The sequence shown here is derived from an EMBL/GenBank/DDBJ whole genome shotgun (WGS) entry which is preliminary data.</text>
</comment>
<proteinExistence type="predicted"/>
<organism evidence="4 5">
    <name type="scientific">Cognatilysobacter lacus</name>
    <dbReference type="NCBI Taxonomy" id="1643323"/>
    <lineage>
        <taxon>Bacteria</taxon>
        <taxon>Pseudomonadati</taxon>
        <taxon>Pseudomonadota</taxon>
        <taxon>Gammaproteobacteria</taxon>
        <taxon>Lysobacterales</taxon>
        <taxon>Lysobacteraceae</taxon>
        <taxon>Cognatilysobacter</taxon>
    </lineage>
</organism>
<accession>A0A5D8YW12</accession>